<gene>
    <name evidence="1" type="ORF">BPAE_0037g00170</name>
</gene>
<sequence>MFCLTAPLSFRQMIVYKLAVEFGCRRRGGDEVRQKEGLIRGLWDMGIQMQAFVNSGRYHI</sequence>
<dbReference type="AlphaFoldDB" id="A0A4Z1FSH1"/>
<dbReference type="EMBL" id="PQXI01000037">
    <property type="protein sequence ID" value="TGO27734.1"/>
    <property type="molecule type" value="Genomic_DNA"/>
</dbReference>
<name>A0A4Z1FSH1_9HELO</name>
<organism evidence="1 2">
    <name type="scientific">Botrytis paeoniae</name>
    <dbReference type="NCBI Taxonomy" id="278948"/>
    <lineage>
        <taxon>Eukaryota</taxon>
        <taxon>Fungi</taxon>
        <taxon>Dikarya</taxon>
        <taxon>Ascomycota</taxon>
        <taxon>Pezizomycotina</taxon>
        <taxon>Leotiomycetes</taxon>
        <taxon>Helotiales</taxon>
        <taxon>Sclerotiniaceae</taxon>
        <taxon>Botrytis</taxon>
    </lineage>
</organism>
<proteinExistence type="predicted"/>
<reference evidence="1 2" key="1">
    <citation type="submission" date="2017-12" db="EMBL/GenBank/DDBJ databases">
        <title>Comparative genomics of Botrytis spp.</title>
        <authorList>
            <person name="Valero-Jimenez C.A."/>
            <person name="Tapia P."/>
            <person name="Veloso J."/>
            <person name="Silva-Moreno E."/>
            <person name="Staats M."/>
            <person name="Valdes J.H."/>
            <person name="Van Kan J.A.L."/>
        </authorList>
    </citation>
    <scope>NUCLEOTIDE SEQUENCE [LARGE SCALE GENOMIC DNA]</scope>
    <source>
        <strain evidence="1 2">Bp0003</strain>
    </source>
</reference>
<protein>
    <submittedName>
        <fullName evidence="1">Uncharacterized protein</fullName>
    </submittedName>
</protein>
<dbReference type="Proteomes" id="UP000297910">
    <property type="component" value="Unassembled WGS sequence"/>
</dbReference>
<accession>A0A4Z1FSH1</accession>
<evidence type="ECO:0000313" key="1">
    <source>
        <dbReference type="EMBL" id="TGO27734.1"/>
    </source>
</evidence>
<keyword evidence="2" id="KW-1185">Reference proteome</keyword>
<evidence type="ECO:0000313" key="2">
    <source>
        <dbReference type="Proteomes" id="UP000297910"/>
    </source>
</evidence>
<comment type="caution">
    <text evidence="1">The sequence shown here is derived from an EMBL/GenBank/DDBJ whole genome shotgun (WGS) entry which is preliminary data.</text>
</comment>